<evidence type="ECO:0000256" key="3">
    <source>
        <dbReference type="SAM" id="SignalP"/>
    </source>
</evidence>
<comment type="caution">
    <text evidence="5">The sequence shown here is derived from an EMBL/GenBank/DDBJ whole genome shotgun (WGS) entry which is preliminary data.</text>
</comment>
<dbReference type="InterPro" id="IPR028081">
    <property type="entry name" value="Leu-bd"/>
</dbReference>
<dbReference type="InterPro" id="IPR028082">
    <property type="entry name" value="Peripla_BP_I"/>
</dbReference>
<keyword evidence="2 3" id="KW-0732">Signal</keyword>
<feature type="domain" description="Leucine-binding protein" evidence="4">
    <location>
        <begin position="46"/>
        <end position="125"/>
    </location>
</feature>
<dbReference type="Pfam" id="PF13458">
    <property type="entry name" value="Peripla_BP_6"/>
    <property type="match status" value="1"/>
</dbReference>
<evidence type="ECO:0000256" key="2">
    <source>
        <dbReference type="ARBA" id="ARBA00022729"/>
    </source>
</evidence>
<dbReference type="PANTHER" id="PTHR47235:SF1">
    <property type="entry name" value="BLR6548 PROTEIN"/>
    <property type="match status" value="1"/>
</dbReference>
<dbReference type="SUPFAM" id="SSF53822">
    <property type="entry name" value="Periplasmic binding protein-like I"/>
    <property type="match status" value="1"/>
</dbReference>
<gene>
    <name evidence="5" type="ORF">FHS23_004075</name>
</gene>
<reference evidence="5 6" key="1">
    <citation type="submission" date="2020-08" db="EMBL/GenBank/DDBJ databases">
        <title>Genomic Encyclopedia of Type Strains, Phase III (KMG-III): the genomes of soil and plant-associated and newly described type strains.</title>
        <authorList>
            <person name="Whitman W."/>
        </authorList>
    </citation>
    <scope>NUCLEOTIDE SEQUENCE [LARGE SCALE GENOMIC DNA]</scope>
    <source>
        <strain evidence="5 6">CECT 8577</strain>
    </source>
</reference>
<dbReference type="PROSITE" id="PS51257">
    <property type="entry name" value="PROKAR_LIPOPROTEIN"/>
    <property type="match status" value="1"/>
</dbReference>
<evidence type="ECO:0000313" key="5">
    <source>
        <dbReference type="EMBL" id="MBB3053032.1"/>
    </source>
</evidence>
<dbReference type="Gene3D" id="3.40.50.2300">
    <property type="match status" value="1"/>
</dbReference>
<evidence type="ECO:0000259" key="4">
    <source>
        <dbReference type="Pfam" id="PF13458"/>
    </source>
</evidence>
<name>A0A839S6M9_9PSEU</name>
<feature type="signal peptide" evidence="3">
    <location>
        <begin position="1"/>
        <end position="19"/>
    </location>
</feature>
<evidence type="ECO:0000313" key="6">
    <source>
        <dbReference type="Proteomes" id="UP000550714"/>
    </source>
</evidence>
<proteinExistence type="inferred from homology"/>
<evidence type="ECO:0000256" key="1">
    <source>
        <dbReference type="ARBA" id="ARBA00010062"/>
    </source>
</evidence>
<dbReference type="AlphaFoldDB" id="A0A839S6M9"/>
<feature type="chain" id="PRO_5039643928" evidence="3">
    <location>
        <begin position="20"/>
        <end position="126"/>
    </location>
</feature>
<accession>A0A839S6M9</accession>
<dbReference type="EMBL" id="JACHWU010000006">
    <property type="protein sequence ID" value="MBB3053032.1"/>
    <property type="molecule type" value="Genomic_DNA"/>
</dbReference>
<keyword evidence="6" id="KW-1185">Reference proteome</keyword>
<dbReference type="PANTHER" id="PTHR47235">
    <property type="entry name" value="BLR6548 PROTEIN"/>
    <property type="match status" value="1"/>
</dbReference>
<sequence length="126" mass="12781">MRRTLAIACAAALVLTACGTKGGGSDGGTEGAGGVTTDVGVTDADITLGVMTDQTGPFKALSTGITHGNQLWVEDANADGGICGRDLKLEIVDHGYKADTPKTLYPQIEPKVLGLVQLVGSPVTAR</sequence>
<protein>
    <submittedName>
        <fullName evidence="5">ABC-type branched-subunit amino acid transport system substrate-binding protein</fullName>
    </submittedName>
</protein>
<comment type="similarity">
    <text evidence="1">Belongs to the leucine-binding protein family.</text>
</comment>
<organism evidence="5 6">
    <name type="scientific">Prauserella isguenensis</name>
    <dbReference type="NCBI Taxonomy" id="1470180"/>
    <lineage>
        <taxon>Bacteria</taxon>
        <taxon>Bacillati</taxon>
        <taxon>Actinomycetota</taxon>
        <taxon>Actinomycetes</taxon>
        <taxon>Pseudonocardiales</taxon>
        <taxon>Pseudonocardiaceae</taxon>
        <taxon>Prauserella</taxon>
    </lineage>
</organism>
<dbReference type="Proteomes" id="UP000550714">
    <property type="component" value="Unassembled WGS sequence"/>
</dbReference>